<name>A0A6N6WP50_ECOLX</name>
<dbReference type="Proteomes" id="UP000437875">
    <property type="component" value="Unassembled WGS sequence"/>
</dbReference>
<dbReference type="AlphaFoldDB" id="A0A6N6WP50"/>
<feature type="non-terminal residue" evidence="3">
    <location>
        <position position="1"/>
    </location>
</feature>
<dbReference type="GO" id="GO:0006310">
    <property type="term" value="P:DNA recombination"/>
    <property type="evidence" value="ECO:0007669"/>
    <property type="project" value="UniProtKB-KW"/>
</dbReference>
<dbReference type="EMBL" id="WSGM01000537">
    <property type="protein sequence ID" value="KAE9719769.1"/>
    <property type="molecule type" value="Genomic_DNA"/>
</dbReference>
<dbReference type="GO" id="GO:0003677">
    <property type="term" value="F:DNA binding"/>
    <property type="evidence" value="ECO:0007669"/>
    <property type="project" value="InterPro"/>
</dbReference>
<evidence type="ECO:0000259" key="2">
    <source>
        <dbReference type="PROSITE" id="PS51898"/>
    </source>
</evidence>
<dbReference type="InterPro" id="IPR013762">
    <property type="entry name" value="Integrase-like_cat_sf"/>
</dbReference>
<gene>
    <name evidence="3" type="ORF">GP711_27785</name>
</gene>
<accession>A0A6N6WP50</accession>
<dbReference type="Gene3D" id="1.10.443.10">
    <property type="entry name" value="Intergrase catalytic core"/>
    <property type="match status" value="1"/>
</dbReference>
<organism evidence="3 4">
    <name type="scientific">Escherichia coli</name>
    <dbReference type="NCBI Taxonomy" id="562"/>
    <lineage>
        <taxon>Bacteria</taxon>
        <taxon>Pseudomonadati</taxon>
        <taxon>Pseudomonadota</taxon>
        <taxon>Gammaproteobacteria</taxon>
        <taxon>Enterobacterales</taxon>
        <taxon>Enterobacteriaceae</taxon>
        <taxon>Escherichia</taxon>
    </lineage>
</organism>
<protein>
    <submittedName>
        <fullName evidence="3">Tyrosine-type recombinase/integrase</fullName>
    </submittedName>
</protein>
<evidence type="ECO:0000256" key="1">
    <source>
        <dbReference type="ARBA" id="ARBA00023172"/>
    </source>
</evidence>
<feature type="domain" description="Tyr recombinase" evidence="2">
    <location>
        <begin position="1"/>
        <end position="106"/>
    </location>
</feature>
<dbReference type="InterPro" id="IPR011010">
    <property type="entry name" value="DNA_brk_join_enz"/>
</dbReference>
<dbReference type="GO" id="GO:0015074">
    <property type="term" value="P:DNA integration"/>
    <property type="evidence" value="ECO:0007669"/>
    <property type="project" value="InterPro"/>
</dbReference>
<proteinExistence type="predicted"/>
<dbReference type="InterPro" id="IPR002104">
    <property type="entry name" value="Integrase_catalytic"/>
</dbReference>
<dbReference type="SUPFAM" id="SSF56349">
    <property type="entry name" value="DNA breaking-rejoining enzymes"/>
    <property type="match status" value="1"/>
</dbReference>
<sequence length="121" mass="13341">VYLSDAALSIIDAIPRVGSNPYLFAIKDNGKPISEPRWAYEKILAQCGIDKNEVCFHTTRHSVASLLVSSGQFSLYDVKAQLAHASIQSTERYAKLTPERMRQTGQGVTDLLLNTAATKQM</sequence>
<evidence type="ECO:0000313" key="3">
    <source>
        <dbReference type="EMBL" id="KAE9719769.1"/>
    </source>
</evidence>
<keyword evidence="1" id="KW-0233">DNA recombination</keyword>
<reference evidence="3 4" key="1">
    <citation type="submission" date="2019-10" db="EMBL/GenBank/DDBJ databases">
        <title>Antimicrobial-resistant enteric bacteria are widely distributed amongst people, animals and the environment in northern Tanzania.</title>
        <authorList>
            <person name="Subbiah M."/>
            <person name="Call D.R."/>
        </authorList>
    </citation>
    <scope>NUCLEOTIDE SEQUENCE [LARGE SCALE GENOMIC DNA]</scope>
    <source>
        <strain evidence="3 4">TzEc067</strain>
    </source>
</reference>
<comment type="caution">
    <text evidence="3">The sequence shown here is derived from an EMBL/GenBank/DDBJ whole genome shotgun (WGS) entry which is preliminary data.</text>
</comment>
<dbReference type="PROSITE" id="PS51898">
    <property type="entry name" value="TYR_RECOMBINASE"/>
    <property type="match status" value="1"/>
</dbReference>
<dbReference type="Pfam" id="PF00589">
    <property type="entry name" value="Phage_integrase"/>
    <property type="match status" value="1"/>
</dbReference>
<dbReference type="RefSeq" id="WP_158117793.1">
    <property type="nucleotide sequence ID" value="NZ_JARLQX010000077.1"/>
</dbReference>
<evidence type="ECO:0000313" key="4">
    <source>
        <dbReference type="Proteomes" id="UP000437875"/>
    </source>
</evidence>